<keyword evidence="3" id="KW-1185">Reference proteome</keyword>
<gene>
    <name evidence="2" type="ORF">Fcan01_22012</name>
</gene>
<comment type="caution">
    <text evidence="2">The sequence shown here is derived from an EMBL/GenBank/DDBJ whole genome shotgun (WGS) entry which is preliminary data.</text>
</comment>
<dbReference type="Proteomes" id="UP000198287">
    <property type="component" value="Unassembled WGS sequence"/>
</dbReference>
<protein>
    <submittedName>
        <fullName evidence="2">Pre-mRNA-splicing factor RBM22</fullName>
    </submittedName>
</protein>
<proteinExistence type="predicted"/>
<dbReference type="SUPFAM" id="SSF54928">
    <property type="entry name" value="RNA-binding domain, RBD"/>
    <property type="match status" value="1"/>
</dbReference>
<accession>A0A226DC09</accession>
<evidence type="ECO:0000313" key="2">
    <source>
        <dbReference type="EMBL" id="OXA43085.1"/>
    </source>
</evidence>
<sequence length="187" mass="20041">MNGKAPPNRRGRGRGRGGGGSRDRSSSAPYPSSSSDKGSSSTTLCLEGIPSSISKRDIISALGNFALEVSTVSFQPVRNQVRIEFKGRRGAEGAFQKNLGSLTVAGTKYSLSWETADQTMQIILPPPSPPPNGVPQMDSFARNQPRGLGRGTYDPQFRQVGHFMDTSQLVVGPEERGKIKGKVNHVV</sequence>
<dbReference type="InterPro" id="IPR035979">
    <property type="entry name" value="RBD_domain_sf"/>
</dbReference>
<feature type="compositionally biased region" description="Low complexity" evidence="1">
    <location>
        <begin position="26"/>
        <end position="41"/>
    </location>
</feature>
<feature type="region of interest" description="Disordered" evidence="1">
    <location>
        <begin position="1"/>
        <end position="43"/>
    </location>
</feature>
<evidence type="ECO:0000313" key="3">
    <source>
        <dbReference type="Proteomes" id="UP000198287"/>
    </source>
</evidence>
<dbReference type="EMBL" id="LNIX01000023">
    <property type="protein sequence ID" value="OXA43085.1"/>
    <property type="molecule type" value="Genomic_DNA"/>
</dbReference>
<name>A0A226DC09_FOLCA</name>
<dbReference type="AlphaFoldDB" id="A0A226DC09"/>
<dbReference type="GO" id="GO:0003676">
    <property type="term" value="F:nucleic acid binding"/>
    <property type="evidence" value="ECO:0007669"/>
    <property type="project" value="InterPro"/>
</dbReference>
<organism evidence="2 3">
    <name type="scientific">Folsomia candida</name>
    <name type="common">Springtail</name>
    <dbReference type="NCBI Taxonomy" id="158441"/>
    <lineage>
        <taxon>Eukaryota</taxon>
        <taxon>Metazoa</taxon>
        <taxon>Ecdysozoa</taxon>
        <taxon>Arthropoda</taxon>
        <taxon>Hexapoda</taxon>
        <taxon>Collembola</taxon>
        <taxon>Entomobryomorpha</taxon>
        <taxon>Isotomoidea</taxon>
        <taxon>Isotomidae</taxon>
        <taxon>Proisotominae</taxon>
        <taxon>Folsomia</taxon>
    </lineage>
</organism>
<evidence type="ECO:0000256" key="1">
    <source>
        <dbReference type="SAM" id="MobiDB-lite"/>
    </source>
</evidence>
<reference evidence="2 3" key="1">
    <citation type="submission" date="2015-12" db="EMBL/GenBank/DDBJ databases">
        <title>The genome of Folsomia candida.</title>
        <authorList>
            <person name="Faddeeva A."/>
            <person name="Derks M.F."/>
            <person name="Anvar Y."/>
            <person name="Smit S."/>
            <person name="Van Straalen N."/>
            <person name="Roelofs D."/>
        </authorList>
    </citation>
    <scope>NUCLEOTIDE SEQUENCE [LARGE SCALE GENOMIC DNA]</scope>
    <source>
        <strain evidence="2 3">VU population</strain>
        <tissue evidence="2">Whole body</tissue>
    </source>
</reference>